<dbReference type="AlphaFoldDB" id="A0A974PUR2"/>
<name>A0A974PUR2_9HYPH</name>
<accession>A0A974PUR2</accession>
<organism evidence="2 3">
    <name type="scientific">Xanthobacter dioxanivorans</name>
    <dbReference type="NCBI Taxonomy" id="2528964"/>
    <lineage>
        <taxon>Bacteria</taxon>
        <taxon>Pseudomonadati</taxon>
        <taxon>Pseudomonadota</taxon>
        <taxon>Alphaproteobacteria</taxon>
        <taxon>Hyphomicrobiales</taxon>
        <taxon>Xanthobacteraceae</taxon>
        <taxon>Xanthobacter</taxon>
    </lineage>
</organism>
<evidence type="ECO:0000259" key="1">
    <source>
        <dbReference type="Pfam" id="PF14216"/>
    </source>
</evidence>
<feature type="domain" description="DUF4326" evidence="1">
    <location>
        <begin position="11"/>
        <end position="126"/>
    </location>
</feature>
<geneLocation type="plasmid" evidence="2 3">
    <name>unnamed2</name>
</geneLocation>
<dbReference type="Proteomes" id="UP000596427">
    <property type="component" value="Plasmid unnamed2"/>
</dbReference>
<dbReference type="InterPro" id="IPR025475">
    <property type="entry name" value="DUF4326"/>
</dbReference>
<evidence type="ECO:0000313" key="2">
    <source>
        <dbReference type="EMBL" id="QRG10065.1"/>
    </source>
</evidence>
<keyword evidence="3" id="KW-1185">Reference proteome</keyword>
<sequence length="144" mass="15558">MTSPARIQLQRRAGWRMPPNTVKVDRATRLGNPFVIVNDTPEERAASVRRFAICMTQPATWQRHACLAIARGGRAGEGYFLNIKTRLPDLRGRNLGCWCRLCAAHQGGKPFGVSCTACAPCHADVLGELANGLKCEALVASAAA</sequence>
<proteinExistence type="predicted"/>
<reference evidence="2 3" key="1">
    <citation type="submission" date="2020-10" db="EMBL/GenBank/DDBJ databases">
        <title>Degradation of 1,4-Dioxane by Xanthobacter sp. YN2, via a Novel Group-2 Soluble Di-Iron Monooxygenase.</title>
        <authorList>
            <person name="Ma F."/>
            <person name="Wang Y."/>
            <person name="Yang J."/>
            <person name="Guo H."/>
            <person name="Su D."/>
            <person name="Yu L."/>
        </authorList>
    </citation>
    <scope>NUCLEOTIDE SEQUENCE [LARGE SCALE GENOMIC DNA]</scope>
    <source>
        <strain evidence="2 3">YN2</strain>
        <plasmid evidence="2 3">unnamed2</plasmid>
    </source>
</reference>
<dbReference type="EMBL" id="CP063364">
    <property type="protein sequence ID" value="QRG10065.1"/>
    <property type="molecule type" value="Genomic_DNA"/>
</dbReference>
<dbReference type="RefSeq" id="WP_203196946.1">
    <property type="nucleotide sequence ID" value="NZ_CP063364.1"/>
</dbReference>
<evidence type="ECO:0000313" key="3">
    <source>
        <dbReference type="Proteomes" id="UP000596427"/>
    </source>
</evidence>
<dbReference type="KEGG" id="xdi:EZH22_30525"/>
<gene>
    <name evidence="2" type="ORF">EZH22_30525</name>
</gene>
<keyword evidence="2" id="KW-0614">Plasmid</keyword>
<dbReference type="Pfam" id="PF14216">
    <property type="entry name" value="DUF4326"/>
    <property type="match status" value="1"/>
</dbReference>
<protein>
    <submittedName>
        <fullName evidence="2">DUF4326 domain-containing protein</fullName>
    </submittedName>
</protein>